<feature type="compositionally biased region" description="Basic and acidic residues" evidence="1">
    <location>
        <begin position="423"/>
        <end position="447"/>
    </location>
</feature>
<name>A0A0B2VHC1_TOXCA</name>
<evidence type="ECO:0000256" key="1">
    <source>
        <dbReference type="SAM" id="MobiDB-lite"/>
    </source>
</evidence>
<accession>A0A0B2VHC1</accession>
<protein>
    <submittedName>
        <fullName evidence="2">Uncharacterized protein</fullName>
    </submittedName>
</protein>
<proteinExistence type="predicted"/>
<feature type="region of interest" description="Disordered" evidence="1">
    <location>
        <begin position="409"/>
        <end position="456"/>
    </location>
</feature>
<sequence>MIAFDKWWTTAKEEYAKETNRKYCKEQHEKSSIVKEEHFKNKNITQLFLQNEVSYEQRISVSFFGFGIFGLESFGAKPDAHHLLKFCRIGSSDLCEEQRLACRHFRIHICSSTIHENTNCAERIFFFDYLKVYRLTECSCKQLTSRSGPLLRSCRYRFHEMVAERSTTKRSPKKRRARESAAGSSTRDGSGNGMAVTVKYFAEESELPRDKTRPALASLQQEFVLRRSDEMAAIIPSAPEPKVLTIEFDPIVVHTIALLRYRRILSEPGVTAARIGPVPECGTSRPSLLNPWSESTDHLTDETAEALLDKAVELLCAHGGFIEADFRVVKLLTRITASKLQELWRNCKISNVRRCEGSETAFTSPMMHVLQLAGVSRLTDLRDFYIRRFRDRRDQLLALCQHGREAFLKPPEKRVSTKKRSRRDGSRSDSEDETDTHKRECADKESVSELNFLDDG</sequence>
<dbReference type="AlphaFoldDB" id="A0A0B2VHC1"/>
<dbReference type="EMBL" id="JPKZ01001280">
    <property type="protein sequence ID" value="KHN82921.1"/>
    <property type="molecule type" value="Genomic_DNA"/>
</dbReference>
<feature type="compositionally biased region" description="Basic residues" evidence="1">
    <location>
        <begin position="168"/>
        <end position="177"/>
    </location>
</feature>
<evidence type="ECO:0000313" key="2">
    <source>
        <dbReference type="EMBL" id="KHN82921.1"/>
    </source>
</evidence>
<evidence type="ECO:0000313" key="3">
    <source>
        <dbReference type="Proteomes" id="UP000031036"/>
    </source>
</evidence>
<dbReference type="Proteomes" id="UP000031036">
    <property type="component" value="Unassembled WGS sequence"/>
</dbReference>
<gene>
    <name evidence="2" type="ORF">Tcan_14230</name>
</gene>
<organism evidence="2 3">
    <name type="scientific">Toxocara canis</name>
    <name type="common">Canine roundworm</name>
    <dbReference type="NCBI Taxonomy" id="6265"/>
    <lineage>
        <taxon>Eukaryota</taxon>
        <taxon>Metazoa</taxon>
        <taxon>Ecdysozoa</taxon>
        <taxon>Nematoda</taxon>
        <taxon>Chromadorea</taxon>
        <taxon>Rhabditida</taxon>
        <taxon>Spirurina</taxon>
        <taxon>Ascaridomorpha</taxon>
        <taxon>Ascaridoidea</taxon>
        <taxon>Toxocaridae</taxon>
        <taxon>Toxocara</taxon>
    </lineage>
</organism>
<keyword evidence="3" id="KW-1185">Reference proteome</keyword>
<comment type="caution">
    <text evidence="2">The sequence shown here is derived from an EMBL/GenBank/DDBJ whole genome shotgun (WGS) entry which is preliminary data.</text>
</comment>
<dbReference type="OrthoDB" id="6021257at2759"/>
<feature type="region of interest" description="Disordered" evidence="1">
    <location>
        <begin position="165"/>
        <end position="191"/>
    </location>
</feature>
<reference evidence="2 3" key="1">
    <citation type="submission" date="2014-11" db="EMBL/GenBank/DDBJ databases">
        <title>Genetic blueprint of the zoonotic pathogen Toxocara canis.</title>
        <authorList>
            <person name="Zhu X.-Q."/>
            <person name="Korhonen P.K."/>
            <person name="Cai H."/>
            <person name="Young N.D."/>
            <person name="Nejsum P."/>
            <person name="von Samson-Himmelstjerna G."/>
            <person name="Boag P.R."/>
            <person name="Tan P."/>
            <person name="Li Q."/>
            <person name="Min J."/>
            <person name="Yang Y."/>
            <person name="Wang X."/>
            <person name="Fang X."/>
            <person name="Hall R.S."/>
            <person name="Hofmann A."/>
            <person name="Sternberg P.W."/>
            <person name="Jex A.R."/>
            <person name="Gasser R.B."/>
        </authorList>
    </citation>
    <scope>NUCLEOTIDE SEQUENCE [LARGE SCALE GENOMIC DNA]</scope>
    <source>
        <strain evidence="2">PN_DK_2014</strain>
    </source>
</reference>